<dbReference type="GeneID" id="54279396"/>
<protein>
    <submittedName>
        <fullName evidence="1">Uncharacterized protein</fullName>
    </submittedName>
</protein>
<organism evidence="1 2">
    <name type="scientific">Aaosphaeria arxii CBS 175.79</name>
    <dbReference type="NCBI Taxonomy" id="1450172"/>
    <lineage>
        <taxon>Eukaryota</taxon>
        <taxon>Fungi</taxon>
        <taxon>Dikarya</taxon>
        <taxon>Ascomycota</taxon>
        <taxon>Pezizomycotina</taxon>
        <taxon>Dothideomycetes</taxon>
        <taxon>Pleosporomycetidae</taxon>
        <taxon>Pleosporales</taxon>
        <taxon>Pleosporales incertae sedis</taxon>
        <taxon>Aaosphaeria</taxon>
    </lineage>
</organism>
<name>A0A6A5XNL3_9PLEO</name>
<gene>
    <name evidence="1" type="ORF">BU24DRAFT_215771</name>
</gene>
<dbReference type="Proteomes" id="UP000799778">
    <property type="component" value="Unassembled WGS sequence"/>
</dbReference>
<sequence length="157" mass="17707">MLTRIRIGPGYNARVSLNNTPLAFSCIAASLYRPDTHENPVATFPARRLSLVSWLLLLRVCSCLKHCILRHSGRVCCFLTTSQRVQRSARNQPVIRLDSCLCLVGEYRPNLTCFSPVQSCRTWALCWRPAGPAYLLTRAGISLPAYCWLVPRSRRTA</sequence>
<dbReference type="AlphaFoldDB" id="A0A6A5XNL3"/>
<dbReference type="PROSITE" id="PS51257">
    <property type="entry name" value="PROKAR_LIPOPROTEIN"/>
    <property type="match status" value="1"/>
</dbReference>
<keyword evidence="2" id="KW-1185">Reference proteome</keyword>
<reference evidence="1" key="1">
    <citation type="journal article" date="2020" name="Stud. Mycol.">
        <title>101 Dothideomycetes genomes: a test case for predicting lifestyles and emergence of pathogens.</title>
        <authorList>
            <person name="Haridas S."/>
            <person name="Albert R."/>
            <person name="Binder M."/>
            <person name="Bloem J."/>
            <person name="Labutti K."/>
            <person name="Salamov A."/>
            <person name="Andreopoulos B."/>
            <person name="Baker S."/>
            <person name="Barry K."/>
            <person name="Bills G."/>
            <person name="Bluhm B."/>
            <person name="Cannon C."/>
            <person name="Castanera R."/>
            <person name="Culley D."/>
            <person name="Daum C."/>
            <person name="Ezra D."/>
            <person name="Gonzalez J."/>
            <person name="Henrissat B."/>
            <person name="Kuo A."/>
            <person name="Liang C."/>
            <person name="Lipzen A."/>
            <person name="Lutzoni F."/>
            <person name="Magnuson J."/>
            <person name="Mondo S."/>
            <person name="Nolan M."/>
            <person name="Ohm R."/>
            <person name="Pangilinan J."/>
            <person name="Park H.-J."/>
            <person name="Ramirez L."/>
            <person name="Alfaro M."/>
            <person name="Sun H."/>
            <person name="Tritt A."/>
            <person name="Yoshinaga Y."/>
            <person name="Zwiers L.-H."/>
            <person name="Turgeon B."/>
            <person name="Goodwin S."/>
            <person name="Spatafora J."/>
            <person name="Crous P."/>
            <person name="Grigoriev I."/>
        </authorList>
    </citation>
    <scope>NUCLEOTIDE SEQUENCE</scope>
    <source>
        <strain evidence="1">CBS 175.79</strain>
    </source>
</reference>
<accession>A0A6A5XNL3</accession>
<dbReference type="EMBL" id="ML978070">
    <property type="protein sequence ID" value="KAF2014496.1"/>
    <property type="molecule type" value="Genomic_DNA"/>
</dbReference>
<dbReference type="RefSeq" id="XP_033382835.1">
    <property type="nucleotide sequence ID" value="XM_033521999.1"/>
</dbReference>
<evidence type="ECO:0000313" key="2">
    <source>
        <dbReference type="Proteomes" id="UP000799778"/>
    </source>
</evidence>
<evidence type="ECO:0000313" key="1">
    <source>
        <dbReference type="EMBL" id="KAF2014496.1"/>
    </source>
</evidence>
<proteinExistence type="predicted"/>